<comment type="caution">
    <text evidence="1">The sequence shown here is derived from an EMBL/GenBank/DDBJ whole genome shotgun (WGS) entry which is preliminary data.</text>
</comment>
<sequence length="112" mass="12662">MSPEATHQGGETAWFRCYWAEEDVWFFFAVDARGDVIRQIELQGPEQRAIAAASLPEWQKAFDAGGVGDYENRFGATAQAPVSEWEGHQPELLDAKSFEDVWEAARRELTAR</sequence>
<reference evidence="1" key="1">
    <citation type="journal article" date="2023" name="Int. J. Syst. Evol. Microbiol.">
        <title>Streptomyces meridianus sp. nov. isolated from brackish water of the Tagus estuary in Alcochete, Portugal.</title>
        <authorList>
            <person name="Santos J.D.N."/>
            <person name="Klimek D."/>
            <person name="Calusinska M."/>
            <person name="Lobo Da Cunha A."/>
            <person name="Catita J."/>
            <person name="Goncalves H."/>
            <person name="Gonzalez I."/>
            <person name="Reyes F."/>
            <person name="Lage O.M."/>
        </authorList>
    </citation>
    <scope>NUCLEOTIDE SEQUENCE</scope>
    <source>
        <strain evidence="1">MTZ3.1</strain>
    </source>
</reference>
<dbReference type="RefSeq" id="WP_251415654.1">
    <property type="nucleotide sequence ID" value="NZ_JAMQGM010000031.1"/>
</dbReference>
<accession>A0ABT0X851</accession>
<evidence type="ECO:0000313" key="2">
    <source>
        <dbReference type="Proteomes" id="UP001167160"/>
    </source>
</evidence>
<dbReference type="EMBL" id="JAMQGM010000031">
    <property type="protein sequence ID" value="MCM2578711.1"/>
    <property type="molecule type" value="Genomic_DNA"/>
</dbReference>
<organism evidence="1 2">
    <name type="scientific">Streptomyces meridianus</name>
    <dbReference type="NCBI Taxonomy" id="2938945"/>
    <lineage>
        <taxon>Bacteria</taxon>
        <taxon>Bacillati</taxon>
        <taxon>Actinomycetota</taxon>
        <taxon>Actinomycetes</taxon>
        <taxon>Kitasatosporales</taxon>
        <taxon>Streptomycetaceae</taxon>
        <taxon>Streptomyces</taxon>
    </lineage>
</organism>
<dbReference type="Proteomes" id="UP001167160">
    <property type="component" value="Unassembled WGS sequence"/>
</dbReference>
<keyword evidence="2" id="KW-1185">Reference proteome</keyword>
<proteinExistence type="predicted"/>
<name>A0ABT0X851_9ACTN</name>
<evidence type="ECO:0000313" key="1">
    <source>
        <dbReference type="EMBL" id="MCM2578711.1"/>
    </source>
</evidence>
<protein>
    <submittedName>
        <fullName evidence="1">Uncharacterized protein</fullName>
    </submittedName>
</protein>
<gene>
    <name evidence="1" type="ORF">M1E25_15350</name>
</gene>